<evidence type="ECO:0000313" key="4">
    <source>
        <dbReference type="Proteomes" id="UP000011115"/>
    </source>
</evidence>
<dbReference type="HOGENOM" id="CLU_513303_0_0_1"/>
<dbReference type="AlphaFoldDB" id="M1DVU9"/>
<keyword evidence="4" id="KW-1185">Reference proteome</keyword>
<organism evidence="3 4">
    <name type="scientific">Solanum tuberosum</name>
    <name type="common">Potato</name>
    <dbReference type="NCBI Taxonomy" id="4113"/>
    <lineage>
        <taxon>Eukaryota</taxon>
        <taxon>Viridiplantae</taxon>
        <taxon>Streptophyta</taxon>
        <taxon>Embryophyta</taxon>
        <taxon>Tracheophyta</taxon>
        <taxon>Spermatophyta</taxon>
        <taxon>Magnoliopsida</taxon>
        <taxon>eudicotyledons</taxon>
        <taxon>Gunneridae</taxon>
        <taxon>Pentapetalae</taxon>
        <taxon>asterids</taxon>
        <taxon>lamiids</taxon>
        <taxon>Solanales</taxon>
        <taxon>Solanaceae</taxon>
        <taxon>Solanoideae</taxon>
        <taxon>Solaneae</taxon>
        <taxon>Solanum</taxon>
    </lineage>
</organism>
<dbReference type="PANTHER" id="PTHR33180:SF31">
    <property type="entry name" value="POLYPROTEIN PROTEIN"/>
    <property type="match status" value="1"/>
</dbReference>
<dbReference type="InterPro" id="IPR046796">
    <property type="entry name" value="Transposase_32_dom"/>
</dbReference>
<dbReference type="Gramene" id="PGSC0003DMT400095233">
    <property type="protein sequence ID" value="PGSC0003DMT400095233"/>
    <property type="gene ID" value="PGSC0003DMG400044804"/>
</dbReference>
<feature type="region of interest" description="Disordered" evidence="1">
    <location>
        <begin position="285"/>
        <end position="331"/>
    </location>
</feature>
<feature type="region of interest" description="Disordered" evidence="1">
    <location>
        <begin position="152"/>
        <end position="175"/>
    </location>
</feature>
<feature type="domain" description="Putative plant transposon protein" evidence="2">
    <location>
        <begin position="358"/>
        <end position="466"/>
    </location>
</feature>
<dbReference type="Proteomes" id="UP000011115">
    <property type="component" value="Unassembled WGS sequence"/>
</dbReference>
<dbReference type="GO" id="GO:0009523">
    <property type="term" value="C:photosystem II"/>
    <property type="evidence" value="ECO:0000318"/>
    <property type="project" value="GO_Central"/>
</dbReference>
<dbReference type="PANTHER" id="PTHR33180">
    <property type="entry name" value="PHOTOSYSTEM II CP43 REACTION CENTER PROTEIN"/>
    <property type="match status" value="1"/>
</dbReference>
<sequence>MSVNGSNGSQVGHQDDIGNLNDMNDPIQLGGVGAVRLPPVVGNVVFHITSTMLQLLKMKGLYGGLAHEDPHEHIQNFVDVCGPFSFKNISQESVCLRLLPSSLMVEATKRLAELPRDFITNWDELTAMFYNRDDGWRVHGREWRDQNATWKERDGGKDKYVPPQERQNPKEQRADQENFRMKDMPAHILNKVEGSNKVLKEMKEVSQLSIIRSHFGLKGWFSEPHTLYVVELECNRYFVVENRWVIIMRMARPKVAGKDMPPQKWARGVVINEDAAASQEKVAKLPTKGGKGKGKGKAPMVETSEASSISEGVYETHLTSSSSEGDSQDSQAFISKPEDDQLLQARRAYSEVWDTVRFHRFEVFTKPCGPYIPTWTREFYSACGDLVPKRKKNALAFKPSMIKAHTLDDLKGWLATLISNATLRWIEPGAQIKKNDLNITAKHWSRFINNTIMPSQNESILCHPNEAFRPNQASGPSGKSAPSSSKTPTASAALPPPRSSVVAASTSRPPITQAMLYKMVHLAHYADMCAS</sequence>
<dbReference type="InParanoid" id="M1DVU9"/>
<dbReference type="Pfam" id="PF20167">
    <property type="entry name" value="Transposase_32"/>
    <property type="match status" value="1"/>
</dbReference>
<name>M1DVU9_SOLTU</name>
<proteinExistence type="predicted"/>
<dbReference type="PaxDb" id="4113-PGSC0003DMT400095233"/>
<evidence type="ECO:0000256" key="1">
    <source>
        <dbReference type="SAM" id="MobiDB-lite"/>
    </source>
</evidence>
<feature type="compositionally biased region" description="Low complexity" evidence="1">
    <location>
        <begin position="320"/>
        <end position="331"/>
    </location>
</feature>
<evidence type="ECO:0000259" key="2">
    <source>
        <dbReference type="Pfam" id="PF20167"/>
    </source>
</evidence>
<feature type="region of interest" description="Disordered" evidence="1">
    <location>
        <begin position="466"/>
        <end position="505"/>
    </location>
</feature>
<dbReference type="GO" id="GO:0009579">
    <property type="term" value="C:thylakoid"/>
    <property type="evidence" value="ECO:0000318"/>
    <property type="project" value="GO_Central"/>
</dbReference>
<feature type="compositionally biased region" description="Low complexity" evidence="1">
    <location>
        <begin position="473"/>
        <end position="505"/>
    </location>
</feature>
<protein>
    <recommendedName>
        <fullName evidence="2">Putative plant transposon protein domain-containing protein</fullName>
    </recommendedName>
</protein>
<evidence type="ECO:0000313" key="3">
    <source>
        <dbReference type="EnsemblPlants" id="PGSC0003DMT400095233"/>
    </source>
</evidence>
<reference evidence="3" key="2">
    <citation type="submission" date="2015-06" db="UniProtKB">
        <authorList>
            <consortium name="EnsemblPlants"/>
        </authorList>
    </citation>
    <scope>IDENTIFICATION</scope>
    <source>
        <strain evidence="3">DM1-3 516 R44</strain>
    </source>
</reference>
<accession>M1DVU9</accession>
<reference evidence="4" key="1">
    <citation type="journal article" date="2011" name="Nature">
        <title>Genome sequence and analysis of the tuber crop potato.</title>
        <authorList>
            <consortium name="The Potato Genome Sequencing Consortium"/>
        </authorList>
    </citation>
    <scope>NUCLEOTIDE SEQUENCE [LARGE SCALE GENOMIC DNA]</scope>
    <source>
        <strain evidence="4">cv. DM1-3 516 R44</strain>
    </source>
</reference>
<dbReference type="EnsemblPlants" id="PGSC0003DMT400095233">
    <property type="protein sequence ID" value="PGSC0003DMT400095233"/>
    <property type="gene ID" value="PGSC0003DMG400044804"/>
</dbReference>